<reference evidence="1" key="1">
    <citation type="submission" date="2023-04" db="EMBL/GenBank/DDBJ databases">
        <title>Ambrosiozyma monospora NBRC 10751.</title>
        <authorList>
            <person name="Ichikawa N."/>
            <person name="Sato H."/>
            <person name="Tonouchi N."/>
        </authorList>
    </citation>
    <scope>NUCLEOTIDE SEQUENCE</scope>
    <source>
        <strain evidence="1">NBRC 10751</strain>
    </source>
</reference>
<keyword evidence="2" id="KW-1185">Reference proteome</keyword>
<gene>
    <name evidence="1" type="ORF">Amon02_000679500</name>
</gene>
<organism evidence="1 2">
    <name type="scientific">Ambrosiozyma monospora</name>
    <name type="common">Yeast</name>
    <name type="synonym">Endomycopsis monosporus</name>
    <dbReference type="NCBI Taxonomy" id="43982"/>
    <lineage>
        <taxon>Eukaryota</taxon>
        <taxon>Fungi</taxon>
        <taxon>Dikarya</taxon>
        <taxon>Ascomycota</taxon>
        <taxon>Saccharomycotina</taxon>
        <taxon>Pichiomycetes</taxon>
        <taxon>Pichiales</taxon>
        <taxon>Pichiaceae</taxon>
        <taxon>Ambrosiozyma</taxon>
    </lineage>
</organism>
<dbReference type="Proteomes" id="UP001165064">
    <property type="component" value="Unassembled WGS sequence"/>
</dbReference>
<name>A0ACB5T9V6_AMBMO</name>
<sequence length="375" mass="40911">MKSVKHLKISGPFDVQHTPKLSSLDNLFNTTNNPLPPNSNFNNLEKSKALSKSMSNLAAAANHSNSNINSKNSHTRGQRSISNTPVSSDNETTLLICVHSFSRSNSNELNMEEGEIVKLVQKGTVRDHVLVQSITKVGDPGWVPKDCVKVLEIVPNLRHQPHNKSPTMGGGAATAIMNNNNSNPSSRGSSSSNSTSTGSVSSFGFGLQGQKDSISSYNSSSVGSINETTTLTGKPLSQTQSQTQFQTQFQQPQPAPLVQPLPMPNPMPMVQPQPSYQQQQLFTPPSTPPTQKESPIQFKDSFKQSSQSSHQSPHLLPQPSQPYSFNNNTSISPHSSINNNMNNNRKKSASAFPFSNIRVRSTHKYEGRYWSSQVA</sequence>
<comment type="caution">
    <text evidence="1">The sequence shown here is derived from an EMBL/GenBank/DDBJ whole genome shotgun (WGS) entry which is preliminary data.</text>
</comment>
<accession>A0ACB5T9V6</accession>
<evidence type="ECO:0000313" key="2">
    <source>
        <dbReference type="Proteomes" id="UP001165064"/>
    </source>
</evidence>
<proteinExistence type="predicted"/>
<protein>
    <submittedName>
        <fullName evidence="1">Unnamed protein product</fullName>
    </submittedName>
</protein>
<dbReference type="EMBL" id="BSXS01005445">
    <property type="protein sequence ID" value="GME84376.1"/>
    <property type="molecule type" value="Genomic_DNA"/>
</dbReference>
<evidence type="ECO:0000313" key="1">
    <source>
        <dbReference type="EMBL" id="GME84376.1"/>
    </source>
</evidence>